<evidence type="ECO:0000256" key="4">
    <source>
        <dbReference type="SAM" id="MobiDB-lite"/>
    </source>
</evidence>
<feature type="compositionally biased region" description="Pro residues" evidence="4">
    <location>
        <begin position="8"/>
        <end position="22"/>
    </location>
</feature>
<comment type="subunit">
    <text evidence="3">UreD, UreF and UreG form a complex that acts as a GTP-hydrolysis-dependent molecular chaperone, activating the urease apoprotein by helping to assemble the nickel containing metallocenter of UreC. The UreE protein probably delivers the nickel.</text>
</comment>
<proteinExistence type="inferred from homology"/>
<feature type="region of interest" description="Disordered" evidence="4">
    <location>
        <begin position="1"/>
        <end position="24"/>
    </location>
</feature>
<dbReference type="PANTHER" id="PTHR33643">
    <property type="entry name" value="UREASE ACCESSORY PROTEIN D"/>
    <property type="match status" value="1"/>
</dbReference>
<comment type="function">
    <text evidence="3">Required for maturation of urease via the functional incorporation of the urease nickel metallocenter.</text>
</comment>
<organism evidence="5 6">
    <name type="scientific">Wenxinia saemankumensis</name>
    <dbReference type="NCBI Taxonomy" id="1447782"/>
    <lineage>
        <taxon>Bacteria</taxon>
        <taxon>Pseudomonadati</taxon>
        <taxon>Pseudomonadota</taxon>
        <taxon>Alphaproteobacteria</taxon>
        <taxon>Rhodobacterales</taxon>
        <taxon>Roseobacteraceae</taxon>
        <taxon>Wenxinia</taxon>
    </lineage>
</organism>
<dbReference type="RefSeq" id="WP_073326523.1">
    <property type="nucleotide sequence ID" value="NZ_FQYO01000001.1"/>
</dbReference>
<comment type="similarity">
    <text evidence="1 3">Belongs to the UreD family.</text>
</comment>
<dbReference type="Proteomes" id="UP000184292">
    <property type="component" value="Unassembled WGS sequence"/>
</dbReference>
<dbReference type="AlphaFoldDB" id="A0A1M6ANE5"/>
<keyword evidence="2 3" id="KW-0143">Chaperone</keyword>
<protein>
    <recommendedName>
        <fullName evidence="3">Urease accessory protein UreD</fullName>
    </recommendedName>
</protein>
<gene>
    <name evidence="3" type="primary">ureD</name>
    <name evidence="5" type="ORF">SAMN05444417_0534</name>
</gene>
<name>A0A1M6ANE5_9RHOB</name>
<comment type="subcellular location">
    <subcellularLocation>
        <location evidence="3">Cytoplasm</location>
    </subcellularLocation>
</comment>
<evidence type="ECO:0000313" key="6">
    <source>
        <dbReference type="Proteomes" id="UP000184292"/>
    </source>
</evidence>
<keyword evidence="3" id="KW-0996">Nickel insertion</keyword>
<evidence type="ECO:0000313" key="5">
    <source>
        <dbReference type="EMBL" id="SHI38006.1"/>
    </source>
</evidence>
<dbReference type="GO" id="GO:0005737">
    <property type="term" value="C:cytoplasm"/>
    <property type="evidence" value="ECO:0007669"/>
    <property type="project" value="UniProtKB-SubCell"/>
</dbReference>
<dbReference type="EMBL" id="FQYO01000001">
    <property type="protein sequence ID" value="SHI38006.1"/>
    <property type="molecule type" value="Genomic_DNA"/>
</dbReference>
<sequence length="287" mass="30030">MPLTLAPAAPPGPEPAVRPVPRQPRAAGAVRLDVRGEGARSRVARFRAEGAMRALFPARPDEAALEAILVNTAGGLTSGDRLFVTAGAGPGAALTLTTQAAERAYRAPDGPARVRTALSAAAGSRLDWLPQELILYDGARLDRRLEIDLAPGARLLAVEPVILGRAAMGEVLRGFALSDRVTVRRGGAPLWIDATDLTAAALDRPAALAGLRAYAALIYVAPDAEAQLAPIRDGLPEAGPAIGGASLIAADTLVLRLLAEDGFALRRALLPVLDRLTRDTLPRSWRL</sequence>
<evidence type="ECO:0000256" key="1">
    <source>
        <dbReference type="ARBA" id="ARBA00007177"/>
    </source>
</evidence>
<evidence type="ECO:0000256" key="3">
    <source>
        <dbReference type="HAMAP-Rule" id="MF_01384"/>
    </source>
</evidence>
<dbReference type="HAMAP" id="MF_01384">
    <property type="entry name" value="UreD"/>
    <property type="match status" value="1"/>
</dbReference>
<dbReference type="PANTHER" id="PTHR33643:SF1">
    <property type="entry name" value="UREASE ACCESSORY PROTEIN D"/>
    <property type="match status" value="1"/>
</dbReference>
<keyword evidence="6" id="KW-1185">Reference proteome</keyword>
<dbReference type="GO" id="GO:0016151">
    <property type="term" value="F:nickel cation binding"/>
    <property type="evidence" value="ECO:0007669"/>
    <property type="project" value="UniProtKB-UniRule"/>
</dbReference>
<dbReference type="STRING" id="1447782.SAMN05444417_0534"/>
<dbReference type="Pfam" id="PF01774">
    <property type="entry name" value="UreD"/>
    <property type="match status" value="1"/>
</dbReference>
<keyword evidence="3" id="KW-0963">Cytoplasm</keyword>
<accession>A0A1M6ANE5</accession>
<evidence type="ECO:0000256" key="2">
    <source>
        <dbReference type="ARBA" id="ARBA00023186"/>
    </source>
</evidence>
<dbReference type="InterPro" id="IPR002669">
    <property type="entry name" value="UreD"/>
</dbReference>
<reference evidence="5 6" key="1">
    <citation type="submission" date="2016-11" db="EMBL/GenBank/DDBJ databases">
        <authorList>
            <person name="Jaros S."/>
            <person name="Januszkiewicz K."/>
            <person name="Wedrychowicz H."/>
        </authorList>
    </citation>
    <scope>NUCLEOTIDE SEQUENCE [LARGE SCALE GENOMIC DNA]</scope>
    <source>
        <strain evidence="5 6">DSM 100565</strain>
    </source>
</reference>